<gene>
    <name evidence="1" type="ORF">MSG28_000373</name>
</gene>
<dbReference type="EMBL" id="CM046131">
    <property type="protein sequence ID" value="KAI8429893.1"/>
    <property type="molecule type" value="Genomic_DNA"/>
</dbReference>
<name>A0ACC0K111_CHOFU</name>
<reference evidence="1 2" key="1">
    <citation type="journal article" date="2022" name="Genome Biol. Evol.">
        <title>The Spruce Budworm Genome: Reconstructing the Evolutionary History of Antifreeze Proteins.</title>
        <authorList>
            <person name="Beliveau C."/>
            <person name="Gagne P."/>
            <person name="Picq S."/>
            <person name="Vernygora O."/>
            <person name="Keeling C.I."/>
            <person name="Pinkney K."/>
            <person name="Doucet D."/>
            <person name="Wen F."/>
            <person name="Johnston J.S."/>
            <person name="Maaroufi H."/>
            <person name="Boyle B."/>
            <person name="Laroche J."/>
            <person name="Dewar K."/>
            <person name="Juretic N."/>
            <person name="Blackburn G."/>
            <person name="Nisole A."/>
            <person name="Brunet B."/>
            <person name="Brandao M."/>
            <person name="Lumley L."/>
            <person name="Duan J."/>
            <person name="Quan G."/>
            <person name="Lucarotti C.J."/>
            <person name="Roe A.D."/>
            <person name="Sperling F.A.H."/>
            <person name="Levesque R.C."/>
            <person name="Cusson M."/>
        </authorList>
    </citation>
    <scope>NUCLEOTIDE SEQUENCE [LARGE SCALE GENOMIC DNA]</scope>
    <source>
        <strain evidence="1">Glfc:IPQL:Cfum</strain>
    </source>
</reference>
<protein>
    <submittedName>
        <fullName evidence="1">Uncharacterized protein</fullName>
    </submittedName>
</protein>
<keyword evidence="2" id="KW-1185">Reference proteome</keyword>
<proteinExistence type="predicted"/>
<evidence type="ECO:0000313" key="2">
    <source>
        <dbReference type="Proteomes" id="UP001064048"/>
    </source>
</evidence>
<accession>A0ACC0K111</accession>
<evidence type="ECO:0000313" key="1">
    <source>
        <dbReference type="EMBL" id="KAI8429893.1"/>
    </source>
</evidence>
<organism evidence="1 2">
    <name type="scientific">Choristoneura fumiferana</name>
    <name type="common">Spruce budworm moth</name>
    <name type="synonym">Archips fumiferana</name>
    <dbReference type="NCBI Taxonomy" id="7141"/>
    <lineage>
        <taxon>Eukaryota</taxon>
        <taxon>Metazoa</taxon>
        <taxon>Ecdysozoa</taxon>
        <taxon>Arthropoda</taxon>
        <taxon>Hexapoda</taxon>
        <taxon>Insecta</taxon>
        <taxon>Pterygota</taxon>
        <taxon>Neoptera</taxon>
        <taxon>Endopterygota</taxon>
        <taxon>Lepidoptera</taxon>
        <taxon>Glossata</taxon>
        <taxon>Ditrysia</taxon>
        <taxon>Tortricoidea</taxon>
        <taxon>Tortricidae</taxon>
        <taxon>Tortricinae</taxon>
        <taxon>Choristoneura</taxon>
    </lineage>
</organism>
<comment type="caution">
    <text evidence="1">The sequence shown here is derived from an EMBL/GenBank/DDBJ whole genome shotgun (WGS) entry which is preliminary data.</text>
</comment>
<dbReference type="Proteomes" id="UP001064048">
    <property type="component" value="Chromosome Z"/>
</dbReference>
<sequence>MACKTSYDLHHNFPRLAEETGFAFNTHRPRVHIDWNKIRLIDIESLARDRKFVLIEQHVNDILDCVLESEFDVRILDEGVVKLFRLAQLAVEYQQFCRHYLDRSVFVLRQEIDTLAQDLAATKKDLLEKEDELRKLKRKGKHNYRPLVSYGNDNIATMILKTLTNKSDIFQPTANGEVPQYNKCNFCDKVFLNQLYLKSHISRRHMNMVDEFPQRDEKDRQSYINNADHENSKLTEEINDLKLKIKEMEVLITNNNKVVMESANITKNNSVDAKKEMKDAEVTTNNEDVFEKLEEWKKSEQESHSKEINLLKNQIFETLKSFRVTENKQSDESKNILVEQLNMTIKEQGAEIIALKQALTHSKLKGEAENKERKQEIEEQMMFWTKRDETQSKQYELLLEKLNEVAKEARESRALAEAERQRAGKLEALLKEKPNDRNREAHNSTDADEISSSQEEHNNMARRDFEKNTKPVVDHNTLRNLHRKAQELLNMKSSSSSDISSVENIQHQPPLKTVNKKSPIHNNTTQRRTKNHPLQPENGIIVSKKTNKVPNVSKSLNKYDNNKLANHKAKKAKKESSNPSPSVENTQERGHVLPPGSPVKVVRAKITEEVNNRLVQAGVDPLKSRLNQNLFQKQKSQLQQQQEVKSKKYPAYEQVRYTIMAYLDSDTVVAKRATGARHDKTMTNTLTKAFSLNSMISNIKSKALSLVKTKEIRKTTSLKSPPTSPIGVNIQRASPKLEIDKEIDSNGERESFSNVTHSNKTMKNRLSKNIESSLSLVDSDSSESDKHFNIVIPQRPSRSIDNLIKSPARRPLSANADHSNTNIKYKVNNDDIDNLTRTQSITNVSQFTGRSGLDDGVLTERKIASSEDIQALKVTKPENSKILNLQQTKSVLKNASSTSSLNKKKVLFDMDAIQMKSVSASPSQSLTEKSDDKYELGLVNIGDDEWDISSIENEPIKHDTKINVSPGQGMKIAELKQTIEAQLARRSETPSTAVFGGVDMLRGPMTRTSTIGGSNTSLGSSILDELDSTKTNNQKTLVKPKKITEKDDSELDISDFSIDGVTNNSNKNEKDSF</sequence>